<dbReference type="EMBL" id="BOMN01000056">
    <property type="protein sequence ID" value="GIE21326.1"/>
    <property type="molecule type" value="Genomic_DNA"/>
</dbReference>
<proteinExistence type="predicted"/>
<sequence length="180" mass="18051">MELFPFRPSQEEIRVRMLSKRSAAAGVTGLVVLGAGGVAWAAWHITGSGNAEAKAGTGVMLTITEAGLGGGGLTPGNASTVLLTVENSNAFPVRVTDIELTGLNSPARGCDAAANVEVLNAAPLPAGADAVTVPAGSAERPVSTRIAWDGPLRMVTDPADACQGAAFTFSVHLDAVSAAS</sequence>
<evidence type="ECO:0008006" key="3">
    <source>
        <dbReference type="Google" id="ProtNLM"/>
    </source>
</evidence>
<reference evidence="1 2" key="1">
    <citation type="submission" date="2021-01" db="EMBL/GenBank/DDBJ databases">
        <title>Whole genome shotgun sequence of Actinoplanes humidus NBRC 14915.</title>
        <authorList>
            <person name="Komaki H."/>
            <person name="Tamura T."/>
        </authorList>
    </citation>
    <scope>NUCLEOTIDE SEQUENCE [LARGE SCALE GENOMIC DNA]</scope>
    <source>
        <strain evidence="1 2">NBRC 14915</strain>
    </source>
</reference>
<name>A0ABQ3ZRW0_9ACTN</name>
<organism evidence="1 2">
    <name type="scientific">Winogradskya humida</name>
    <dbReference type="NCBI Taxonomy" id="113566"/>
    <lineage>
        <taxon>Bacteria</taxon>
        <taxon>Bacillati</taxon>
        <taxon>Actinomycetota</taxon>
        <taxon>Actinomycetes</taxon>
        <taxon>Micromonosporales</taxon>
        <taxon>Micromonosporaceae</taxon>
        <taxon>Winogradskya</taxon>
    </lineage>
</organism>
<keyword evidence="2" id="KW-1185">Reference proteome</keyword>
<gene>
    <name evidence="1" type="ORF">Ahu01nite_044280</name>
</gene>
<protein>
    <recommendedName>
        <fullName evidence="3">Ribosomally synthesized peptide with SipW-like signal peptide</fullName>
    </recommendedName>
</protein>
<accession>A0ABQ3ZRW0</accession>
<comment type="caution">
    <text evidence="1">The sequence shown here is derived from an EMBL/GenBank/DDBJ whole genome shotgun (WGS) entry which is preliminary data.</text>
</comment>
<evidence type="ECO:0000313" key="1">
    <source>
        <dbReference type="EMBL" id="GIE21326.1"/>
    </source>
</evidence>
<dbReference type="Proteomes" id="UP000603200">
    <property type="component" value="Unassembled WGS sequence"/>
</dbReference>
<evidence type="ECO:0000313" key="2">
    <source>
        <dbReference type="Proteomes" id="UP000603200"/>
    </source>
</evidence>